<dbReference type="OrthoDB" id="1304922at2759"/>
<evidence type="ECO:0000313" key="3">
    <source>
        <dbReference type="Proteomes" id="UP000824120"/>
    </source>
</evidence>
<reference evidence="2 3" key="1">
    <citation type="submission" date="2020-09" db="EMBL/GenBank/DDBJ databases">
        <title>De no assembly of potato wild relative species, Solanum commersonii.</title>
        <authorList>
            <person name="Cho K."/>
        </authorList>
    </citation>
    <scope>NUCLEOTIDE SEQUENCE [LARGE SCALE GENOMIC DNA]</scope>
    <source>
        <strain evidence="2">LZ3.2</strain>
        <tissue evidence="2">Leaf</tissue>
    </source>
</reference>
<proteinExistence type="predicted"/>
<dbReference type="AlphaFoldDB" id="A0A9J5ZFU0"/>
<comment type="caution">
    <text evidence="2">The sequence shown here is derived from an EMBL/GenBank/DDBJ whole genome shotgun (WGS) entry which is preliminary data.</text>
</comment>
<evidence type="ECO:0000256" key="1">
    <source>
        <dbReference type="SAM" id="MobiDB-lite"/>
    </source>
</evidence>
<sequence>MKGGGNGGNRTQSSSVARSDRVAPRGSTSGRGEGANRVYAITSRQGLSLYFMTTYIAMNFDILLEQFLETFSVSTPIGESILVEVWTDFIPVML</sequence>
<name>A0A9J5ZFU0_SOLCO</name>
<accession>A0A9J5ZFU0</accession>
<feature type="region of interest" description="Disordered" evidence="1">
    <location>
        <begin position="1"/>
        <end position="35"/>
    </location>
</feature>
<keyword evidence="3" id="KW-1185">Reference proteome</keyword>
<protein>
    <submittedName>
        <fullName evidence="2">Uncharacterized protein</fullName>
    </submittedName>
</protein>
<dbReference type="EMBL" id="JACXVP010000004">
    <property type="protein sequence ID" value="KAG5609702.1"/>
    <property type="molecule type" value="Genomic_DNA"/>
</dbReference>
<evidence type="ECO:0000313" key="2">
    <source>
        <dbReference type="EMBL" id="KAG5609702.1"/>
    </source>
</evidence>
<organism evidence="2 3">
    <name type="scientific">Solanum commersonii</name>
    <name type="common">Commerson's wild potato</name>
    <name type="synonym">Commerson's nightshade</name>
    <dbReference type="NCBI Taxonomy" id="4109"/>
    <lineage>
        <taxon>Eukaryota</taxon>
        <taxon>Viridiplantae</taxon>
        <taxon>Streptophyta</taxon>
        <taxon>Embryophyta</taxon>
        <taxon>Tracheophyta</taxon>
        <taxon>Spermatophyta</taxon>
        <taxon>Magnoliopsida</taxon>
        <taxon>eudicotyledons</taxon>
        <taxon>Gunneridae</taxon>
        <taxon>Pentapetalae</taxon>
        <taxon>asterids</taxon>
        <taxon>lamiids</taxon>
        <taxon>Solanales</taxon>
        <taxon>Solanaceae</taxon>
        <taxon>Solanoideae</taxon>
        <taxon>Solaneae</taxon>
        <taxon>Solanum</taxon>
    </lineage>
</organism>
<dbReference type="Proteomes" id="UP000824120">
    <property type="component" value="Chromosome 4"/>
</dbReference>
<gene>
    <name evidence="2" type="ORF">H5410_020983</name>
</gene>